<comment type="caution">
    <text evidence="1">The sequence shown here is derived from an EMBL/GenBank/DDBJ whole genome shotgun (WGS) entry which is preliminary data.</text>
</comment>
<sequence>MGVVLAQRENLMDSARAIARNTCVSIACLCCKTRARTSAGCFGHIVAVRMRTITSCDYGDTTEVSRASVNKVFGQSAPGAHSTAVTTGLPGPSLPLLSSPSVQVIQ</sequence>
<name>A0A5B7D1P4_PORTR</name>
<dbReference type="AlphaFoldDB" id="A0A5B7D1P4"/>
<accession>A0A5B7D1P4</accession>
<organism evidence="1 2">
    <name type="scientific">Portunus trituberculatus</name>
    <name type="common">Swimming crab</name>
    <name type="synonym">Neptunus trituberculatus</name>
    <dbReference type="NCBI Taxonomy" id="210409"/>
    <lineage>
        <taxon>Eukaryota</taxon>
        <taxon>Metazoa</taxon>
        <taxon>Ecdysozoa</taxon>
        <taxon>Arthropoda</taxon>
        <taxon>Crustacea</taxon>
        <taxon>Multicrustacea</taxon>
        <taxon>Malacostraca</taxon>
        <taxon>Eumalacostraca</taxon>
        <taxon>Eucarida</taxon>
        <taxon>Decapoda</taxon>
        <taxon>Pleocyemata</taxon>
        <taxon>Brachyura</taxon>
        <taxon>Eubrachyura</taxon>
        <taxon>Portunoidea</taxon>
        <taxon>Portunidae</taxon>
        <taxon>Portuninae</taxon>
        <taxon>Portunus</taxon>
    </lineage>
</organism>
<evidence type="ECO:0000313" key="2">
    <source>
        <dbReference type="Proteomes" id="UP000324222"/>
    </source>
</evidence>
<keyword evidence="2" id="KW-1185">Reference proteome</keyword>
<reference evidence="1 2" key="1">
    <citation type="submission" date="2019-05" db="EMBL/GenBank/DDBJ databases">
        <title>Another draft genome of Portunus trituberculatus and its Hox gene families provides insights of decapod evolution.</title>
        <authorList>
            <person name="Jeong J.-H."/>
            <person name="Song I."/>
            <person name="Kim S."/>
            <person name="Choi T."/>
            <person name="Kim D."/>
            <person name="Ryu S."/>
            <person name="Kim W."/>
        </authorList>
    </citation>
    <scope>NUCLEOTIDE SEQUENCE [LARGE SCALE GENOMIC DNA]</scope>
    <source>
        <tissue evidence="1">Muscle</tissue>
    </source>
</reference>
<evidence type="ECO:0000313" key="1">
    <source>
        <dbReference type="EMBL" id="MPC15972.1"/>
    </source>
</evidence>
<proteinExistence type="predicted"/>
<gene>
    <name evidence="1" type="ORF">E2C01_008778</name>
</gene>
<protein>
    <submittedName>
        <fullName evidence="1">Uncharacterized protein</fullName>
    </submittedName>
</protein>
<dbReference type="Proteomes" id="UP000324222">
    <property type="component" value="Unassembled WGS sequence"/>
</dbReference>
<dbReference type="EMBL" id="VSRR010000468">
    <property type="protein sequence ID" value="MPC15972.1"/>
    <property type="molecule type" value="Genomic_DNA"/>
</dbReference>